<gene>
    <name evidence="3" type="ORF">AM588_10009244</name>
</gene>
<feature type="region of interest" description="Disordered" evidence="1">
    <location>
        <begin position="1"/>
        <end position="36"/>
    </location>
</feature>
<feature type="compositionally biased region" description="Low complexity" evidence="1">
    <location>
        <begin position="1"/>
        <end position="24"/>
    </location>
</feature>
<dbReference type="InterPro" id="IPR048324">
    <property type="entry name" value="ZSWIM1-3_RNaseH-like"/>
</dbReference>
<comment type="caution">
    <text evidence="3">The sequence shown here is derived from an EMBL/GenBank/DDBJ whole genome shotgun (WGS) entry which is preliminary data.</text>
</comment>
<dbReference type="PANTHER" id="PTHR31569">
    <property type="entry name" value="SWIM-TYPE DOMAIN-CONTAINING PROTEIN"/>
    <property type="match status" value="1"/>
</dbReference>
<dbReference type="PANTHER" id="PTHR31569:SF4">
    <property type="entry name" value="SWIM-TYPE DOMAIN-CONTAINING PROTEIN"/>
    <property type="match status" value="1"/>
</dbReference>
<evidence type="ECO:0000256" key="1">
    <source>
        <dbReference type="SAM" id="MobiDB-lite"/>
    </source>
</evidence>
<dbReference type="Pfam" id="PF21056">
    <property type="entry name" value="ZSWIM1-3_RNaseH-like"/>
    <property type="match status" value="1"/>
</dbReference>
<dbReference type="AlphaFoldDB" id="A0A0W8DS12"/>
<feature type="domain" description="ZSWIM1/3 RNaseH-like" evidence="2">
    <location>
        <begin position="102"/>
        <end position="169"/>
    </location>
</feature>
<proteinExistence type="predicted"/>
<dbReference type="InterPro" id="IPR052579">
    <property type="entry name" value="Zinc_finger_SWIM"/>
</dbReference>
<sequence>MASVASTGSGSGGESEPAEASSPEIHVPESRNKSTCAPPLEQRCYTTWSAFLKALEQYQEQTHQVFRKQATLRDVYNMVQKLKEQRRGSTTVEARLESNLRDFCLRKGNTATIYVDDDKLVQVITFQPHQMRRFFEAFPEVLMIDATHNTNDARHKLFSFMIHDVFGHSVAELEYAKKMTDVGYMRYGGADAELEKLAKEVSQHAYQLVEKQYRVANDRKTHYNIIELQDQVFELSSAGDPDRKYHVDTRVRWFGCDHL</sequence>
<dbReference type="EMBL" id="LNFP01000038">
    <property type="protein sequence ID" value="KUF99174.1"/>
    <property type="molecule type" value="Genomic_DNA"/>
</dbReference>
<reference evidence="3 4" key="1">
    <citation type="submission" date="2015-11" db="EMBL/GenBank/DDBJ databases">
        <title>Genomes and virulence difference between two physiological races of Phytophthora nicotianae.</title>
        <authorList>
            <person name="Liu H."/>
            <person name="Ma X."/>
            <person name="Yu H."/>
            <person name="Fang D."/>
            <person name="Li Y."/>
            <person name="Wang X."/>
            <person name="Wang W."/>
            <person name="Dong Y."/>
            <person name="Xiao B."/>
        </authorList>
    </citation>
    <scope>NUCLEOTIDE SEQUENCE [LARGE SCALE GENOMIC DNA]</scope>
    <source>
        <strain evidence="4">race 1</strain>
    </source>
</reference>
<protein>
    <recommendedName>
        <fullName evidence="2">ZSWIM1/3 RNaseH-like domain-containing protein</fullName>
    </recommendedName>
</protein>
<organism evidence="3 4">
    <name type="scientific">Phytophthora nicotianae</name>
    <name type="common">Potato buckeye rot agent</name>
    <name type="synonym">Phytophthora parasitica</name>
    <dbReference type="NCBI Taxonomy" id="4792"/>
    <lineage>
        <taxon>Eukaryota</taxon>
        <taxon>Sar</taxon>
        <taxon>Stramenopiles</taxon>
        <taxon>Oomycota</taxon>
        <taxon>Peronosporomycetes</taxon>
        <taxon>Peronosporales</taxon>
        <taxon>Peronosporaceae</taxon>
        <taxon>Phytophthora</taxon>
    </lineage>
</organism>
<accession>A0A0W8DS12</accession>
<name>A0A0W8DS12_PHYNI</name>
<dbReference type="Proteomes" id="UP000054636">
    <property type="component" value="Unassembled WGS sequence"/>
</dbReference>
<evidence type="ECO:0000313" key="3">
    <source>
        <dbReference type="EMBL" id="KUF99174.1"/>
    </source>
</evidence>
<evidence type="ECO:0000259" key="2">
    <source>
        <dbReference type="Pfam" id="PF21056"/>
    </source>
</evidence>
<evidence type="ECO:0000313" key="4">
    <source>
        <dbReference type="Proteomes" id="UP000054636"/>
    </source>
</evidence>